<dbReference type="InterPro" id="IPR050093">
    <property type="entry name" value="ABC_SmlMolc_Importer"/>
</dbReference>
<evidence type="ECO:0000313" key="5">
    <source>
        <dbReference type="EMBL" id="SNR79283.1"/>
    </source>
</evidence>
<dbReference type="GO" id="GO:0016887">
    <property type="term" value="F:ATP hydrolysis activity"/>
    <property type="evidence" value="ECO:0007669"/>
    <property type="project" value="InterPro"/>
</dbReference>
<dbReference type="GO" id="GO:0005524">
    <property type="term" value="F:ATP binding"/>
    <property type="evidence" value="ECO:0007669"/>
    <property type="project" value="UniProtKB-KW"/>
</dbReference>
<dbReference type="InterPro" id="IPR003439">
    <property type="entry name" value="ABC_transporter-like_ATP-bd"/>
</dbReference>
<dbReference type="InterPro" id="IPR003593">
    <property type="entry name" value="AAA+_ATPase"/>
</dbReference>
<sequence length="291" mass="32529">MIEISIQKKLKSASGEMLLNINTAIKKGSLVTLYGKSGAGKTTILRILAGLLNPDHGKIDVNGATWLNTSEGINLKPQKRKIGFVFQDYALFPNMTVIENLKFALNKGEDDNIINHLIDIIELGELQNRKPDTLSGGQKQRVALARALVQKPSILMLDEPLSALDSEIRFKLQQYILKVHKEYNLTTLLISHDISEIIRMSDKVLEIDQGKIIKQGKPNEVFNYKELNAKFQFTGTIIEIEKQDFLYILTIRIGKDLVKVVADESEGQQLVIGDNILVSAKAFNPVIHKIG</sequence>
<name>A0A238Z8W0_9FLAO</name>
<dbReference type="InterPro" id="IPR027417">
    <property type="entry name" value="P-loop_NTPase"/>
</dbReference>
<dbReference type="RefSeq" id="WP_089379386.1">
    <property type="nucleotide sequence ID" value="NZ_FZNX01000006.1"/>
</dbReference>
<dbReference type="SUPFAM" id="SSF52540">
    <property type="entry name" value="P-loop containing nucleoside triphosphate hydrolases"/>
    <property type="match status" value="1"/>
</dbReference>
<feature type="domain" description="ABC transporter" evidence="4">
    <location>
        <begin position="1"/>
        <end position="234"/>
    </location>
</feature>
<dbReference type="OrthoDB" id="9802264at2"/>
<dbReference type="SMART" id="SM00382">
    <property type="entry name" value="AAA"/>
    <property type="match status" value="1"/>
</dbReference>
<keyword evidence="6" id="KW-1185">Reference proteome</keyword>
<evidence type="ECO:0000256" key="2">
    <source>
        <dbReference type="ARBA" id="ARBA00022741"/>
    </source>
</evidence>
<dbReference type="Pfam" id="PF00005">
    <property type="entry name" value="ABC_tran"/>
    <property type="match status" value="1"/>
</dbReference>
<evidence type="ECO:0000259" key="4">
    <source>
        <dbReference type="PROSITE" id="PS50893"/>
    </source>
</evidence>
<dbReference type="PROSITE" id="PS00211">
    <property type="entry name" value="ABC_TRANSPORTER_1"/>
    <property type="match status" value="1"/>
</dbReference>
<dbReference type="EMBL" id="FZNX01000006">
    <property type="protein sequence ID" value="SNR79283.1"/>
    <property type="molecule type" value="Genomic_DNA"/>
</dbReference>
<gene>
    <name evidence="5" type="ORF">SAMN04488111_3121</name>
</gene>
<dbReference type="Gene3D" id="3.40.50.300">
    <property type="entry name" value="P-loop containing nucleotide triphosphate hydrolases"/>
    <property type="match status" value="1"/>
</dbReference>
<dbReference type="PANTHER" id="PTHR42781">
    <property type="entry name" value="SPERMIDINE/PUTRESCINE IMPORT ATP-BINDING PROTEIN POTA"/>
    <property type="match status" value="1"/>
</dbReference>
<evidence type="ECO:0000313" key="6">
    <source>
        <dbReference type="Proteomes" id="UP000198412"/>
    </source>
</evidence>
<keyword evidence="2" id="KW-0547">Nucleotide-binding</keyword>
<dbReference type="Proteomes" id="UP000198412">
    <property type="component" value="Unassembled WGS sequence"/>
</dbReference>
<keyword evidence="3 5" id="KW-0067">ATP-binding</keyword>
<dbReference type="PANTHER" id="PTHR42781:SF4">
    <property type="entry name" value="SPERMIDINE_PUTRESCINE IMPORT ATP-BINDING PROTEIN POTA"/>
    <property type="match status" value="1"/>
</dbReference>
<dbReference type="InterPro" id="IPR017871">
    <property type="entry name" value="ABC_transporter-like_CS"/>
</dbReference>
<protein>
    <submittedName>
        <fullName evidence="5">Molybdate transport system ATP-binding protein</fullName>
    </submittedName>
</protein>
<organism evidence="5 6">
    <name type="scientific">Lutibacter flavus</name>
    <dbReference type="NCBI Taxonomy" id="691689"/>
    <lineage>
        <taxon>Bacteria</taxon>
        <taxon>Pseudomonadati</taxon>
        <taxon>Bacteroidota</taxon>
        <taxon>Flavobacteriia</taxon>
        <taxon>Flavobacteriales</taxon>
        <taxon>Flavobacteriaceae</taxon>
        <taxon>Lutibacter</taxon>
    </lineage>
</organism>
<accession>A0A238Z8W0</accession>
<dbReference type="AlphaFoldDB" id="A0A238Z8W0"/>
<evidence type="ECO:0000256" key="1">
    <source>
        <dbReference type="ARBA" id="ARBA00022448"/>
    </source>
</evidence>
<reference evidence="6" key="1">
    <citation type="submission" date="2017-06" db="EMBL/GenBank/DDBJ databases">
        <authorList>
            <person name="Varghese N."/>
            <person name="Submissions S."/>
        </authorList>
    </citation>
    <scope>NUCLEOTIDE SEQUENCE [LARGE SCALE GENOMIC DNA]</scope>
    <source>
        <strain evidence="6">DSM 27993</strain>
    </source>
</reference>
<proteinExistence type="predicted"/>
<evidence type="ECO:0000256" key="3">
    <source>
        <dbReference type="ARBA" id="ARBA00022840"/>
    </source>
</evidence>
<dbReference type="PROSITE" id="PS50893">
    <property type="entry name" value="ABC_TRANSPORTER_2"/>
    <property type="match status" value="1"/>
</dbReference>
<keyword evidence="1" id="KW-0813">Transport</keyword>